<comment type="catalytic activity">
    <reaction evidence="18">
        <text>32-hydroxy-24,25-dihydrolanosterol + reduced [NADPH--hemoprotein reductase] + O2 = 32-oxo-24,25-dihydrolanosterol + oxidized [NADPH--hemoprotein reductase] + 2 H2O + H(+)</text>
        <dbReference type="Rhea" id="RHEA:75087"/>
        <dbReference type="Rhea" id="RHEA-COMP:11964"/>
        <dbReference type="Rhea" id="RHEA-COMP:11965"/>
        <dbReference type="ChEBI" id="CHEBI:15377"/>
        <dbReference type="ChEBI" id="CHEBI:15378"/>
        <dbReference type="ChEBI" id="CHEBI:15379"/>
        <dbReference type="ChEBI" id="CHEBI:57618"/>
        <dbReference type="ChEBI" id="CHEBI:58210"/>
        <dbReference type="ChEBI" id="CHEBI:87057"/>
        <dbReference type="ChEBI" id="CHEBI:87060"/>
    </reaction>
    <physiologicalReaction direction="left-to-right" evidence="18">
        <dbReference type="Rhea" id="RHEA:75088"/>
    </physiologicalReaction>
</comment>
<comment type="pathway">
    <text evidence="8">Steroid biosynthesis; zymosterol biosynthesis; zymosterol from lanosterol: step 1/6.</text>
</comment>
<evidence type="ECO:0000256" key="2">
    <source>
        <dbReference type="ARBA" id="ARBA00010617"/>
    </source>
</evidence>
<dbReference type="InterPro" id="IPR036396">
    <property type="entry name" value="Cyt_P450_sf"/>
</dbReference>
<dbReference type="EMBL" id="NCKU01016960">
    <property type="protein sequence ID" value="RWR99089.1"/>
    <property type="molecule type" value="Genomic_DNA"/>
</dbReference>
<dbReference type="SUPFAM" id="SSF48264">
    <property type="entry name" value="Cytochrome P450"/>
    <property type="match status" value="1"/>
</dbReference>
<evidence type="ECO:0000256" key="13">
    <source>
        <dbReference type="ARBA" id="ARBA00047670"/>
    </source>
</evidence>
<dbReference type="Proteomes" id="UP000285301">
    <property type="component" value="Unassembled WGS sequence"/>
</dbReference>
<sequence length="327" mass="37647">MNVLDENHDCDLKHLFREYISRTTARCFISSDLNEEFFTLHKKFSKLVNTAMIFSYFLPKSLMKITFKPMIRFYRFTLSKFLLRSVKAYRDDPSKSFHCLIRSAIDFEQANSGQRLSDSEIANILIAFIWIATENTALGLTNVVIDLIENSKYWSLIKEETSVLTEKNNFEEIINSSLLNACIMESARLNTHLMSLCRLPARTNLIIGDENYLIGVADTIAICAPLMHTFECSSALFNDAECYDPLRYFPPRCENFTSKRVMTWGSGIHLCPGKNFALCEIKLAVAFLSKFIDTIKLTRIERKNYFSASAFVDRNAMAEVILKREMK</sequence>
<comment type="catalytic activity">
    <reaction evidence="14">
        <text>a 14alpha-methyl steroid + 3 reduced [NADPH--hemoprotein reductase] + 3 O2 = a Delta(14) steroid + formate + 3 oxidized [NADPH--hemoprotein reductase] + 4 H2O + 4 H(+)</text>
        <dbReference type="Rhea" id="RHEA:54028"/>
        <dbReference type="Rhea" id="RHEA-COMP:11964"/>
        <dbReference type="Rhea" id="RHEA-COMP:11965"/>
        <dbReference type="ChEBI" id="CHEBI:15377"/>
        <dbReference type="ChEBI" id="CHEBI:15378"/>
        <dbReference type="ChEBI" id="CHEBI:15379"/>
        <dbReference type="ChEBI" id="CHEBI:15740"/>
        <dbReference type="ChEBI" id="CHEBI:57618"/>
        <dbReference type="ChEBI" id="CHEBI:58210"/>
        <dbReference type="ChEBI" id="CHEBI:138029"/>
        <dbReference type="ChEBI" id="CHEBI:138031"/>
        <dbReference type="EC" id="1.14.14.154"/>
    </reaction>
    <physiologicalReaction direction="left-to-right" evidence="14">
        <dbReference type="Rhea" id="RHEA:54029"/>
    </physiologicalReaction>
</comment>
<proteinExistence type="inferred from homology"/>
<keyword evidence="24" id="KW-0560">Oxidoreductase</keyword>
<dbReference type="GO" id="GO:0008398">
    <property type="term" value="F:sterol 14-demethylase activity"/>
    <property type="evidence" value="ECO:0007669"/>
    <property type="project" value="UniProtKB-EC"/>
</dbReference>
<comment type="catalytic activity">
    <reaction evidence="21">
        <text>lanosterol + reduced [NADPH--hemoprotein reductase] + O2 = 32-hydroxylanosterol + oxidized [NADPH--hemoprotein reductase] + H2O + H(+)</text>
        <dbReference type="Rhea" id="RHEA:75103"/>
        <dbReference type="Rhea" id="RHEA-COMP:11964"/>
        <dbReference type="Rhea" id="RHEA-COMP:11965"/>
        <dbReference type="ChEBI" id="CHEBI:15377"/>
        <dbReference type="ChEBI" id="CHEBI:15378"/>
        <dbReference type="ChEBI" id="CHEBI:15379"/>
        <dbReference type="ChEBI" id="CHEBI:16521"/>
        <dbReference type="ChEBI" id="CHEBI:57618"/>
        <dbReference type="ChEBI" id="CHEBI:58210"/>
        <dbReference type="ChEBI" id="CHEBI:166806"/>
    </reaction>
    <physiologicalReaction direction="left-to-right" evidence="21">
        <dbReference type="Rhea" id="RHEA:75104"/>
    </physiologicalReaction>
</comment>
<dbReference type="PANTHER" id="PTHR24304">
    <property type="entry name" value="CYTOCHROME P450 FAMILY 7"/>
    <property type="match status" value="1"/>
</dbReference>
<evidence type="ECO:0000256" key="11">
    <source>
        <dbReference type="ARBA" id="ARBA00047379"/>
    </source>
</evidence>
<feature type="binding site" description="axial binding residue" evidence="23">
    <location>
        <position position="271"/>
    </location>
    <ligand>
        <name>heme</name>
        <dbReference type="ChEBI" id="CHEBI:30413"/>
    </ligand>
    <ligandPart>
        <name>Fe</name>
        <dbReference type="ChEBI" id="CHEBI:18248"/>
    </ligandPart>
</feature>
<name>A0A3S3RD04_9ACAR</name>
<evidence type="ECO:0000256" key="12">
    <source>
        <dbReference type="ARBA" id="ARBA00047587"/>
    </source>
</evidence>
<evidence type="ECO:0000313" key="26">
    <source>
        <dbReference type="EMBL" id="RWR99089.1"/>
    </source>
</evidence>
<evidence type="ECO:0000256" key="6">
    <source>
        <dbReference type="ARBA" id="ARBA00023033"/>
    </source>
</evidence>
<dbReference type="InterPro" id="IPR001128">
    <property type="entry name" value="Cyt_P450"/>
</dbReference>
<evidence type="ECO:0000256" key="16">
    <source>
        <dbReference type="ARBA" id="ARBA00048245"/>
    </source>
</evidence>
<dbReference type="STRING" id="1965070.A0A3S3RD04"/>
<evidence type="ECO:0000256" key="20">
    <source>
        <dbReference type="ARBA" id="ARBA00048866"/>
    </source>
</evidence>
<dbReference type="EC" id="1.14.14.154" evidence="9"/>
<reference evidence="25 28" key="1">
    <citation type="journal article" date="2018" name="Gigascience">
        <title>Genomes of trombidid mites reveal novel predicted allergens and laterally-transferred genes associated with secondary metabolism.</title>
        <authorList>
            <person name="Dong X."/>
            <person name="Chaisiri K."/>
            <person name="Xia D."/>
            <person name="Armstrong S.D."/>
            <person name="Fang Y."/>
            <person name="Donnelly M.J."/>
            <person name="Kadowaki T."/>
            <person name="McGarry J.W."/>
            <person name="Darby A.C."/>
            <person name="Makepeace B.L."/>
        </authorList>
    </citation>
    <scope>NUCLEOTIDE SEQUENCE [LARGE SCALE GENOMIC DNA]</scope>
    <source>
        <strain evidence="25">UoL-WK</strain>
    </source>
</reference>
<dbReference type="AlphaFoldDB" id="A0A3S3RD04"/>
<evidence type="ECO:0000256" key="21">
    <source>
        <dbReference type="ARBA" id="ARBA00049163"/>
    </source>
</evidence>
<dbReference type="InterPro" id="IPR002403">
    <property type="entry name" value="Cyt_P450_E_grp-IV"/>
</dbReference>
<evidence type="ECO:0000256" key="7">
    <source>
        <dbReference type="ARBA" id="ARBA00023221"/>
    </source>
</evidence>
<comment type="function">
    <text evidence="1">May be involved in the metabolism of insect hormones and in the breakdown of synthetic insecticides.</text>
</comment>
<dbReference type="PRINTS" id="PR00465">
    <property type="entry name" value="EP450IV"/>
</dbReference>
<evidence type="ECO:0000256" key="22">
    <source>
        <dbReference type="ARBA" id="ARBA00049450"/>
    </source>
</evidence>
<dbReference type="InterPro" id="IPR017972">
    <property type="entry name" value="Cyt_P450_CS"/>
</dbReference>
<organism evidence="25 28">
    <name type="scientific">Dinothrombium tinctorium</name>
    <dbReference type="NCBI Taxonomy" id="1965070"/>
    <lineage>
        <taxon>Eukaryota</taxon>
        <taxon>Metazoa</taxon>
        <taxon>Ecdysozoa</taxon>
        <taxon>Arthropoda</taxon>
        <taxon>Chelicerata</taxon>
        <taxon>Arachnida</taxon>
        <taxon>Acari</taxon>
        <taxon>Acariformes</taxon>
        <taxon>Trombidiformes</taxon>
        <taxon>Prostigmata</taxon>
        <taxon>Anystina</taxon>
        <taxon>Parasitengona</taxon>
        <taxon>Trombidioidea</taxon>
        <taxon>Trombidiidae</taxon>
        <taxon>Dinothrombium</taxon>
    </lineage>
</organism>
<dbReference type="GO" id="GO:0008202">
    <property type="term" value="P:steroid metabolic process"/>
    <property type="evidence" value="ECO:0007669"/>
    <property type="project" value="UniProtKB-KW"/>
</dbReference>
<dbReference type="InterPro" id="IPR050529">
    <property type="entry name" value="CYP450_sterol_14alpha_dmase"/>
</dbReference>
<evidence type="ECO:0000256" key="4">
    <source>
        <dbReference type="ARBA" id="ARBA00022723"/>
    </source>
</evidence>
<comment type="catalytic activity">
    <reaction evidence="15">
        <text>24,25-dihydrolanosterol + reduced [NADPH--hemoprotein reductase] + O2 = 32-hydroxy-24,25-dihydrolanosterol + oxidized [NADPH--hemoprotein reductase] + H2O + H(+)</text>
        <dbReference type="Rhea" id="RHEA:75079"/>
        <dbReference type="Rhea" id="RHEA-COMP:11964"/>
        <dbReference type="Rhea" id="RHEA-COMP:11965"/>
        <dbReference type="ChEBI" id="CHEBI:15377"/>
        <dbReference type="ChEBI" id="CHEBI:15378"/>
        <dbReference type="ChEBI" id="CHEBI:15379"/>
        <dbReference type="ChEBI" id="CHEBI:28113"/>
        <dbReference type="ChEBI" id="CHEBI:57618"/>
        <dbReference type="ChEBI" id="CHEBI:58210"/>
        <dbReference type="ChEBI" id="CHEBI:87057"/>
    </reaction>
    <physiologicalReaction direction="left-to-right" evidence="15">
        <dbReference type="Rhea" id="RHEA:75080"/>
    </physiologicalReaction>
</comment>
<evidence type="ECO:0000256" key="10">
    <source>
        <dbReference type="ARBA" id="ARBA00041158"/>
    </source>
</evidence>
<dbReference type="PANTHER" id="PTHR24304:SF2">
    <property type="entry name" value="24-HYDROXYCHOLESTEROL 7-ALPHA-HYDROXYLASE"/>
    <property type="match status" value="1"/>
</dbReference>
<evidence type="ECO:0000256" key="24">
    <source>
        <dbReference type="RuleBase" id="RU000461"/>
    </source>
</evidence>
<evidence type="ECO:0000256" key="5">
    <source>
        <dbReference type="ARBA" id="ARBA00023004"/>
    </source>
</evidence>
<dbReference type="GO" id="GO:0005789">
    <property type="term" value="C:endoplasmic reticulum membrane"/>
    <property type="evidence" value="ECO:0007669"/>
    <property type="project" value="UniProtKB-SubCell"/>
</dbReference>
<evidence type="ECO:0000256" key="18">
    <source>
        <dbReference type="ARBA" id="ARBA00048736"/>
    </source>
</evidence>
<dbReference type="OrthoDB" id="1055148at2759"/>
<keyword evidence="5 23" id="KW-0408">Iron</keyword>
<comment type="cofactor">
    <cofactor evidence="23">
        <name>heme</name>
        <dbReference type="ChEBI" id="CHEBI:30413"/>
    </cofactor>
</comment>
<comment type="catalytic activity">
    <reaction evidence="17">
        <text>32-oxolanosterol + reduced [NADPH--hemoprotein reductase] + O2 = 4,4-dimethyl-5alpha-cholesta-8,14,24-trien-3beta-ol + formate + oxidized [NADPH--hemoprotein reductase] + H2O + 2 H(+)</text>
        <dbReference type="Rhea" id="RHEA:75111"/>
        <dbReference type="Rhea" id="RHEA-COMP:11964"/>
        <dbReference type="Rhea" id="RHEA-COMP:11965"/>
        <dbReference type="ChEBI" id="CHEBI:15377"/>
        <dbReference type="ChEBI" id="CHEBI:15378"/>
        <dbReference type="ChEBI" id="CHEBI:15379"/>
        <dbReference type="ChEBI" id="CHEBI:15740"/>
        <dbReference type="ChEBI" id="CHEBI:17813"/>
        <dbReference type="ChEBI" id="CHEBI:57618"/>
        <dbReference type="ChEBI" id="CHEBI:58210"/>
        <dbReference type="ChEBI" id="CHEBI:166681"/>
    </reaction>
    <physiologicalReaction direction="left-to-right" evidence="17">
        <dbReference type="Rhea" id="RHEA:75112"/>
    </physiologicalReaction>
</comment>
<evidence type="ECO:0000256" key="9">
    <source>
        <dbReference type="ARBA" id="ARBA00038974"/>
    </source>
</evidence>
<evidence type="ECO:0000256" key="23">
    <source>
        <dbReference type="PIRSR" id="PIRSR602403-1"/>
    </source>
</evidence>
<keyword evidence="4 23" id="KW-0479">Metal-binding</keyword>
<dbReference type="EMBL" id="NCKU01017947">
    <property type="protein sequence ID" value="RWR98904.1"/>
    <property type="molecule type" value="Genomic_DNA"/>
</dbReference>
<keyword evidence="7" id="KW-0753">Steroid metabolism</keyword>
<comment type="catalytic activity">
    <reaction evidence="16">
        <text>32-oxo-24,25-dihydrolanosterol + reduced [NADPH--hemoprotein reductase] + O2 = 4,4-dimethyl-8,14-cholestadien-3beta-ol + formate + oxidized [NADPH--hemoprotein reductase] + H2O + 2 H(+)</text>
        <dbReference type="Rhea" id="RHEA:75083"/>
        <dbReference type="Rhea" id="RHEA-COMP:11964"/>
        <dbReference type="Rhea" id="RHEA-COMP:11965"/>
        <dbReference type="ChEBI" id="CHEBI:15377"/>
        <dbReference type="ChEBI" id="CHEBI:15378"/>
        <dbReference type="ChEBI" id="CHEBI:15379"/>
        <dbReference type="ChEBI" id="CHEBI:15740"/>
        <dbReference type="ChEBI" id="CHEBI:57618"/>
        <dbReference type="ChEBI" id="CHEBI:58210"/>
        <dbReference type="ChEBI" id="CHEBI:78904"/>
        <dbReference type="ChEBI" id="CHEBI:87060"/>
    </reaction>
    <physiologicalReaction direction="left-to-right" evidence="16">
        <dbReference type="Rhea" id="RHEA:75084"/>
    </physiologicalReaction>
</comment>
<comment type="catalytic activity">
    <reaction evidence="22">
        <text>a 14alpha-formyl steroid + reduced [NADPH--hemoprotein reductase] + O2 = a Delta(14) steroid + formate + oxidized [NADPH--hemoprotein reductase] + H2O + 2 H(+)</text>
        <dbReference type="Rhea" id="RHEA:68068"/>
        <dbReference type="Rhea" id="RHEA-COMP:11964"/>
        <dbReference type="Rhea" id="RHEA-COMP:11965"/>
        <dbReference type="ChEBI" id="CHEBI:15377"/>
        <dbReference type="ChEBI" id="CHEBI:15378"/>
        <dbReference type="ChEBI" id="CHEBI:15379"/>
        <dbReference type="ChEBI" id="CHEBI:15740"/>
        <dbReference type="ChEBI" id="CHEBI:57618"/>
        <dbReference type="ChEBI" id="CHEBI:58210"/>
        <dbReference type="ChEBI" id="CHEBI:138031"/>
        <dbReference type="ChEBI" id="CHEBI:176902"/>
    </reaction>
    <physiologicalReaction direction="left-to-right" evidence="22">
        <dbReference type="Rhea" id="RHEA:68069"/>
    </physiologicalReaction>
</comment>
<evidence type="ECO:0000256" key="3">
    <source>
        <dbReference type="ARBA" id="ARBA00022617"/>
    </source>
</evidence>
<keyword evidence="6 24" id="KW-0503">Monooxygenase</keyword>
<accession>A0A3S3RD04</accession>
<keyword evidence="7" id="KW-0443">Lipid metabolism</keyword>
<dbReference type="Gene3D" id="1.10.630.10">
    <property type="entry name" value="Cytochrome P450"/>
    <property type="match status" value="1"/>
</dbReference>
<comment type="caution">
    <text evidence="25">The sequence shown here is derived from an EMBL/GenBank/DDBJ whole genome shotgun (WGS) entry which is preliminary data.</text>
</comment>
<comment type="similarity">
    <text evidence="2 24">Belongs to the cytochrome P450 family.</text>
</comment>
<evidence type="ECO:0000313" key="25">
    <source>
        <dbReference type="EMBL" id="RWR98904.1"/>
    </source>
</evidence>
<comment type="catalytic activity">
    <reaction evidence="12">
        <text>a 14alpha-hydroxymethyl steroid + reduced [NADPH--hemoprotein reductase] + O2 = a 14alpha-formyl steroid + oxidized [NADPH--hemoprotein reductase] + 2 H2O + H(+)</text>
        <dbReference type="Rhea" id="RHEA:68064"/>
        <dbReference type="Rhea" id="RHEA-COMP:11964"/>
        <dbReference type="Rhea" id="RHEA-COMP:11965"/>
        <dbReference type="ChEBI" id="CHEBI:15377"/>
        <dbReference type="ChEBI" id="CHEBI:15378"/>
        <dbReference type="ChEBI" id="CHEBI:15379"/>
        <dbReference type="ChEBI" id="CHEBI:57618"/>
        <dbReference type="ChEBI" id="CHEBI:58210"/>
        <dbReference type="ChEBI" id="CHEBI:176901"/>
        <dbReference type="ChEBI" id="CHEBI:176902"/>
    </reaction>
    <physiologicalReaction direction="left-to-right" evidence="12">
        <dbReference type="Rhea" id="RHEA:68065"/>
    </physiologicalReaction>
</comment>
<comment type="catalytic activity">
    <reaction evidence="19">
        <text>24,25-dihydrolanosterol + 3 reduced [NADPH--hemoprotein reductase] + 3 O2 = 4,4-dimethyl-8,14-cholestadien-3beta-ol + formate + 3 oxidized [NADPH--hemoprotein reductase] + 4 H2O + 4 H(+)</text>
        <dbReference type="Rhea" id="RHEA:45960"/>
        <dbReference type="Rhea" id="RHEA-COMP:11964"/>
        <dbReference type="Rhea" id="RHEA-COMP:11965"/>
        <dbReference type="ChEBI" id="CHEBI:15377"/>
        <dbReference type="ChEBI" id="CHEBI:15378"/>
        <dbReference type="ChEBI" id="CHEBI:15379"/>
        <dbReference type="ChEBI" id="CHEBI:15740"/>
        <dbReference type="ChEBI" id="CHEBI:28113"/>
        <dbReference type="ChEBI" id="CHEBI:57618"/>
        <dbReference type="ChEBI" id="CHEBI:58210"/>
        <dbReference type="ChEBI" id="CHEBI:78904"/>
    </reaction>
    <physiologicalReaction direction="left-to-right" evidence="19">
        <dbReference type="Rhea" id="RHEA:45961"/>
    </physiologicalReaction>
</comment>
<dbReference type="EMBL" id="NCKU01008389">
    <property type="protein sequence ID" value="RWS01938.1"/>
    <property type="molecule type" value="Genomic_DNA"/>
</dbReference>
<dbReference type="GO" id="GO:0005506">
    <property type="term" value="F:iron ion binding"/>
    <property type="evidence" value="ECO:0007669"/>
    <property type="project" value="InterPro"/>
</dbReference>
<keyword evidence="3 23" id="KW-0349">Heme</keyword>
<dbReference type="GO" id="GO:0020037">
    <property type="term" value="F:heme binding"/>
    <property type="evidence" value="ECO:0007669"/>
    <property type="project" value="InterPro"/>
</dbReference>
<keyword evidence="28" id="KW-1185">Reference proteome</keyword>
<evidence type="ECO:0000313" key="28">
    <source>
        <dbReference type="Proteomes" id="UP000285301"/>
    </source>
</evidence>
<dbReference type="CDD" id="cd00302">
    <property type="entry name" value="cytochrome_P450"/>
    <property type="match status" value="1"/>
</dbReference>
<dbReference type="PROSITE" id="PS00086">
    <property type="entry name" value="CYTOCHROME_P450"/>
    <property type="match status" value="1"/>
</dbReference>
<dbReference type="Pfam" id="PF00067">
    <property type="entry name" value="p450"/>
    <property type="match status" value="1"/>
</dbReference>
<evidence type="ECO:0000256" key="19">
    <source>
        <dbReference type="ARBA" id="ARBA00048839"/>
    </source>
</evidence>
<evidence type="ECO:0000256" key="8">
    <source>
        <dbReference type="ARBA" id="ARBA00037887"/>
    </source>
</evidence>
<reference evidence="25" key="2">
    <citation type="submission" date="2018-11" db="EMBL/GenBank/DDBJ databases">
        <title>Trombidioid mite genomics.</title>
        <authorList>
            <person name="Dong X."/>
        </authorList>
    </citation>
    <scope>NUCLEOTIDE SEQUENCE</scope>
    <source>
        <strain evidence="25">UoL-WK</strain>
    </source>
</reference>
<evidence type="ECO:0000256" key="14">
    <source>
        <dbReference type="ARBA" id="ARBA00047702"/>
    </source>
</evidence>
<comment type="catalytic activity">
    <reaction evidence="20">
        <text>a 14alpha-methyl steroid + reduced [NADPH--hemoprotein reductase] + O2 = a 14alpha-hydroxymethyl steroid + oxidized [NADPH--hemoprotein reductase] + H2O + H(+)</text>
        <dbReference type="Rhea" id="RHEA:68060"/>
        <dbReference type="Rhea" id="RHEA-COMP:11964"/>
        <dbReference type="Rhea" id="RHEA-COMP:11965"/>
        <dbReference type="ChEBI" id="CHEBI:15377"/>
        <dbReference type="ChEBI" id="CHEBI:15378"/>
        <dbReference type="ChEBI" id="CHEBI:15379"/>
        <dbReference type="ChEBI" id="CHEBI:57618"/>
        <dbReference type="ChEBI" id="CHEBI:58210"/>
        <dbReference type="ChEBI" id="CHEBI:138029"/>
        <dbReference type="ChEBI" id="CHEBI:176901"/>
    </reaction>
    <physiologicalReaction direction="left-to-right" evidence="20">
        <dbReference type="Rhea" id="RHEA:68061"/>
    </physiologicalReaction>
</comment>
<evidence type="ECO:0000256" key="15">
    <source>
        <dbReference type="ARBA" id="ARBA00047983"/>
    </source>
</evidence>
<evidence type="ECO:0000256" key="17">
    <source>
        <dbReference type="ARBA" id="ARBA00048479"/>
    </source>
</evidence>
<evidence type="ECO:0000256" key="1">
    <source>
        <dbReference type="ARBA" id="ARBA00003690"/>
    </source>
</evidence>
<protein>
    <recommendedName>
        <fullName evidence="10">Lanosterol 14-alpha demethylase</fullName>
        <ecNumber evidence="9">1.14.14.154</ecNumber>
    </recommendedName>
</protein>
<comment type="catalytic activity">
    <reaction evidence="13">
        <text>lanosterol + 3 reduced [NADPH--hemoprotein reductase] + 3 O2 = 4,4-dimethyl-5alpha-cholesta-8,14,24-trien-3beta-ol + formate + 3 oxidized [NADPH--hemoprotein reductase] + 4 H2O + 4 H(+)</text>
        <dbReference type="Rhea" id="RHEA:25286"/>
        <dbReference type="Rhea" id="RHEA-COMP:11964"/>
        <dbReference type="Rhea" id="RHEA-COMP:11965"/>
        <dbReference type="ChEBI" id="CHEBI:15377"/>
        <dbReference type="ChEBI" id="CHEBI:15378"/>
        <dbReference type="ChEBI" id="CHEBI:15379"/>
        <dbReference type="ChEBI" id="CHEBI:15740"/>
        <dbReference type="ChEBI" id="CHEBI:16521"/>
        <dbReference type="ChEBI" id="CHEBI:17813"/>
        <dbReference type="ChEBI" id="CHEBI:57618"/>
        <dbReference type="ChEBI" id="CHEBI:58210"/>
        <dbReference type="EC" id="1.14.14.154"/>
    </reaction>
    <physiologicalReaction direction="left-to-right" evidence="13">
        <dbReference type="Rhea" id="RHEA:25287"/>
    </physiologicalReaction>
</comment>
<comment type="catalytic activity">
    <reaction evidence="11">
        <text>32-hydroxylanosterol + reduced [NADPH--hemoprotein reductase] + O2 = 32-oxolanosterol + oxidized [NADPH--hemoprotein reductase] + 2 H2O + H(+)</text>
        <dbReference type="Rhea" id="RHEA:75107"/>
        <dbReference type="Rhea" id="RHEA-COMP:11964"/>
        <dbReference type="Rhea" id="RHEA-COMP:11965"/>
        <dbReference type="ChEBI" id="CHEBI:15377"/>
        <dbReference type="ChEBI" id="CHEBI:15378"/>
        <dbReference type="ChEBI" id="CHEBI:15379"/>
        <dbReference type="ChEBI" id="CHEBI:57618"/>
        <dbReference type="ChEBI" id="CHEBI:58210"/>
        <dbReference type="ChEBI" id="CHEBI:166681"/>
        <dbReference type="ChEBI" id="CHEBI:166806"/>
    </reaction>
    <physiologicalReaction direction="left-to-right" evidence="11">
        <dbReference type="Rhea" id="RHEA:75108"/>
    </physiologicalReaction>
</comment>
<evidence type="ECO:0000313" key="27">
    <source>
        <dbReference type="EMBL" id="RWS01938.1"/>
    </source>
</evidence>
<gene>
    <name evidence="27" type="ORF">B4U79_18534</name>
    <name evidence="26" type="ORF">B4U79_18832</name>
    <name evidence="25" type="ORF">B4U79_18850</name>
</gene>